<dbReference type="RefSeq" id="WP_344740934.1">
    <property type="nucleotide sequence ID" value="NZ_BAABAY010000002.1"/>
</dbReference>
<organism evidence="2 3">
    <name type="scientific">Gaetbulibacter aestuarii</name>
    <dbReference type="NCBI Taxonomy" id="1502358"/>
    <lineage>
        <taxon>Bacteria</taxon>
        <taxon>Pseudomonadati</taxon>
        <taxon>Bacteroidota</taxon>
        <taxon>Flavobacteriia</taxon>
        <taxon>Flavobacteriales</taxon>
        <taxon>Flavobacteriaceae</taxon>
        <taxon>Gaetbulibacter</taxon>
    </lineage>
</organism>
<keyword evidence="3" id="KW-1185">Reference proteome</keyword>
<evidence type="ECO:0000259" key="1">
    <source>
        <dbReference type="Pfam" id="PF07883"/>
    </source>
</evidence>
<sequence>MNYNIKNIPSKELAKGISGRYIHTDHNTIGFITVEKGAILPEHSHIHEQITQMVSGKFEMTIDGVTQILEAGSVCVIPSNVTHSAVALSDCEIIDTFYPVREDYK</sequence>
<dbReference type="PANTHER" id="PTHR40112">
    <property type="entry name" value="H2HPP ISOMERASE"/>
    <property type="match status" value="1"/>
</dbReference>
<evidence type="ECO:0000313" key="2">
    <source>
        <dbReference type="EMBL" id="MFH6771758.1"/>
    </source>
</evidence>
<dbReference type="InterPro" id="IPR013096">
    <property type="entry name" value="Cupin_2"/>
</dbReference>
<reference evidence="2 3" key="1">
    <citation type="submission" date="2024-02" db="EMBL/GenBank/DDBJ databases">
        <title>A Gaetbulibacter species isolated from tidal flats and genomic insights of their niches.</title>
        <authorList>
            <person name="Ye Y."/>
        </authorList>
    </citation>
    <scope>NUCLEOTIDE SEQUENCE [LARGE SCALE GENOMIC DNA]</scope>
    <source>
        <strain evidence="2 3">KYW382</strain>
    </source>
</reference>
<evidence type="ECO:0000313" key="3">
    <source>
        <dbReference type="Proteomes" id="UP001610100"/>
    </source>
</evidence>
<accession>A0ABW7MZD8</accession>
<protein>
    <submittedName>
        <fullName evidence="2">Cupin domain-containing protein</fullName>
    </submittedName>
</protein>
<dbReference type="Gene3D" id="2.60.120.10">
    <property type="entry name" value="Jelly Rolls"/>
    <property type="match status" value="1"/>
</dbReference>
<gene>
    <name evidence="2" type="ORF">V8G58_07400</name>
</gene>
<dbReference type="CDD" id="cd02238">
    <property type="entry name" value="cupin_KdgF"/>
    <property type="match status" value="1"/>
</dbReference>
<proteinExistence type="predicted"/>
<dbReference type="PIRSF" id="PIRSF029883">
    <property type="entry name" value="KdgF"/>
    <property type="match status" value="1"/>
</dbReference>
<dbReference type="InterPro" id="IPR025499">
    <property type="entry name" value="KdgF"/>
</dbReference>
<dbReference type="InterPro" id="IPR011051">
    <property type="entry name" value="RmlC_Cupin_sf"/>
</dbReference>
<dbReference type="Pfam" id="PF07883">
    <property type="entry name" value="Cupin_2"/>
    <property type="match status" value="1"/>
</dbReference>
<dbReference type="InterPro" id="IPR052535">
    <property type="entry name" value="Bacilysin_H2HPP_isomerase"/>
</dbReference>
<dbReference type="PANTHER" id="PTHR40112:SF1">
    <property type="entry name" value="H2HPP ISOMERASE"/>
    <property type="match status" value="1"/>
</dbReference>
<name>A0ABW7MZD8_9FLAO</name>
<dbReference type="SUPFAM" id="SSF51182">
    <property type="entry name" value="RmlC-like cupins"/>
    <property type="match status" value="1"/>
</dbReference>
<dbReference type="EMBL" id="JBAWKB010000002">
    <property type="protein sequence ID" value="MFH6771758.1"/>
    <property type="molecule type" value="Genomic_DNA"/>
</dbReference>
<feature type="domain" description="Cupin type-2" evidence="1">
    <location>
        <begin position="31"/>
        <end position="95"/>
    </location>
</feature>
<dbReference type="InterPro" id="IPR014710">
    <property type="entry name" value="RmlC-like_jellyroll"/>
</dbReference>
<comment type="caution">
    <text evidence="2">The sequence shown here is derived from an EMBL/GenBank/DDBJ whole genome shotgun (WGS) entry which is preliminary data.</text>
</comment>
<dbReference type="Proteomes" id="UP001610100">
    <property type="component" value="Unassembled WGS sequence"/>
</dbReference>